<accession>E0Y0W7</accession>
<dbReference type="InterPro" id="IPR003679">
    <property type="entry name" value="Amioglycoside_AcTrfase"/>
</dbReference>
<comment type="catalytic activity">
    <reaction evidence="5">
        <text>a 2-deoxystreptamine antibiotic + acetyl-CoA = an N(3)-acetyl-2-deoxystreptamine antibiotic + CoA + H(+)</text>
        <dbReference type="Rhea" id="RHEA:12665"/>
        <dbReference type="ChEBI" id="CHEBI:15378"/>
        <dbReference type="ChEBI" id="CHEBI:57287"/>
        <dbReference type="ChEBI" id="CHEBI:57288"/>
        <dbReference type="ChEBI" id="CHEBI:57921"/>
        <dbReference type="ChEBI" id="CHEBI:77452"/>
        <dbReference type="EC" id="2.3.1.81"/>
    </reaction>
</comment>
<organism evidence="6">
    <name type="scientific">uncultured Sphingobacterium sp. EB080_L08E11</name>
    <dbReference type="NCBI Taxonomy" id="710992"/>
    <lineage>
        <taxon>Bacteria</taxon>
        <taxon>Pseudomonadati</taxon>
        <taxon>Bacteroidota</taxon>
        <taxon>Sphingobacteriia</taxon>
        <taxon>Sphingobacteriales</taxon>
        <taxon>Sphingobacteriaceae</taxon>
        <taxon>Sphingobacterium</taxon>
        <taxon>environmental samples</taxon>
    </lineage>
</organism>
<keyword evidence="5" id="KW-0046">Antibiotic resistance</keyword>
<dbReference type="PANTHER" id="PTHR11104:SF0">
    <property type="entry name" value="SPBETA PROPHAGE-DERIVED AMINOGLYCOSIDE N(3')-ACETYLTRANSFERASE-LIKE PROTEIN YOKD"/>
    <property type="match status" value="1"/>
</dbReference>
<evidence type="ECO:0000256" key="1">
    <source>
        <dbReference type="ARBA" id="ARBA00006383"/>
    </source>
</evidence>
<dbReference type="AlphaFoldDB" id="E0Y0W7"/>
<reference evidence="6" key="1">
    <citation type="journal article" date="2011" name="Environ. Microbiol.">
        <title>Time-series analyses of Monterey Bay coastal microbial picoplankton using a 'genome proxy' microarray.</title>
        <authorList>
            <person name="Rich V.I."/>
            <person name="Pham V.D."/>
            <person name="Eppley J."/>
            <person name="Shi Y."/>
            <person name="DeLong E.F."/>
        </authorList>
    </citation>
    <scope>NUCLEOTIDE SEQUENCE</scope>
</reference>
<dbReference type="InterPro" id="IPR028345">
    <property type="entry name" value="Antibiotic_NAT-like"/>
</dbReference>
<keyword evidence="4 5" id="KW-0012">Acyltransferase</keyword>
<dbReference type="GO" id="GO:0046677">
    <property type="term" value="P:response to antibiotic"/>
    <property type="evidence" value="ECO:0007669"/>
    <property type="project" value="UniProtKB-KW"/>
</dbReference>
<keyword evidence="3 5" id="KW-0808">Transferase</keyword>
<dbReference type="GO" id="GO:0046353">
    <property type="term" value="F:aminoglycoside 3-N-acetyltransferase activity"/>
    <property type="evidence" value="ECO:0007669"/>
    <property type="project" value="UniProtKB-EC"/>
</dbReference>
<protein>
    <recommendedName>
        <fullName evidence="2 5">Aminoglycoside N(3)-acetyltransferase</fullName>
        <ecNumber evidence="5">2.3.1.-</ecNumber>
    </recommendedName>
</protein>
<sequence>MSIRDLLRSLVPSAVLAWNRRRKKNQVRKALTKKKDSGETWTKARLVDSLRAAGVHEGTDLLVHSSMSAIGYVEGGPKTVVDALREVIGPNANLLMPTSPVTTLQALHPQEVFNVVETPSKMGAITEYFRTQVATERSAHPLEPVSVDGPDALMYVKGHHTDGTPYGQQSPWMKHLDRGGQLLYIGTTLINSGTSLHAVEDAIGWKSFSFPIYLERNKTFPIQLKDGRNVTVVTKCHNPEVSALRKCDGLIPLLETKGALTRVTVGEAPALLADAKAFKRVLLDAYKENGTTMYTPQGS</sequence>
<dbReference type="Pfam" id="PF02522">
    <property type="entry name" value="Antibiotic_NAT"/>
    <property type="match status" value="1"/>
</dbReference>
<dbReference type="EMBL" id="GU474939">
    <property type="protein sequence ID" value="ADI20308.1"/>
    <property type="molecule type" value="Genomic_DNA"/>
</dbReference>
<proteinExistence type="inferred from homology"/>
<evidence type="ECO:0000313" key="6">
    <source>
        <dbReference type="EMBL" id="ADI20308.1"/>
    </source>
</evidence>
<evidence type="ECO:0000256" key="3">
    <source>
        <dbReference type="ARBA" id="ARBA00022679"/>
    </source>
</evidence>
<evidence type="ECO:0000256" key="4">
    <source>
        <dbReference type="ARBA" id="ARBA00023315"/>
    </source>
</evidence>
<dbReference type="SUPFAM" id="SSF110710">
    <property type="entry name" value="TTHA0583/YokD-like"/>
    <property type="match status" value="1"/>
</dbReference>
<evidence type="ECO:0000256" key="5">
    <source>
        <dbReference type="RuleBase" id="RU365031"/>
    </source>
</evidence>
<name>E0Y0W7_9SPHI</name>
<comment type="similarity">
    <text evidence="1 5">Belongs to the antibiotic N-acetyltransferase family.</text>
</comment>
<dbReference type="PANTHER" id="PTHR11104">
    <property type="entry name" value="AMINOGLYCOSIDE N3-ACETYLTRANSFERASE"/>
    <property type="match status" value="1"/>
</dbReference>
<dbReference type="EC" id="2.3.1.-" evidence="5"/>
<evidence type="ECO:0000256" key="2">
    <source>
        <dbReference type="ARBA" id="ARBA00012882"/>
    </source>
</evidence>